<organism evidence="1 2">
    <name type="scientific">Scleroderma citrinum Foug A</name>
    <dbReference type="NCBI Taxonomy" id="1036808"/>
    <lineage>
        <taxon>Eukaryota</taxon>
        <taxon>Fungi</taxon>
        <taxon>Dikarya</taxon>
        <taxon>Basidiomycota</taxon>
        <taxon>Agaricomycotina</taxon>
        <taxon>Agaricomycetes</taxon>
        <taxon>Agaricomycetidae</taxon>
        <taxon>Boletales</taxon>
        <taxon>Sclerodermatineae</taxon>
        <taxon>Sclerodermataceae</taxon>
        <taxon>Scleroderma</taxon>
    </lineage>
</organism>
<keyword evidence="2" id="KW-1185">Reference proteome</keyword>
<dbReference type="OrthoDB" id="2690797at2759"/>
<dbReference type="HOGENOM" id="CLU_1741659_0_0_1"/>
<evidence type="ECO:0000313" key="2">
    <source>
        <dbReference type="Proteomes" id="UP000053989"/>
    </source>
</evidence>
<dbReference type="AlphaFoldDB" id="A0A0C3EAT1"/>
<reference evidence="1 2" key="1">
    <citation type="submission" date="2014-04" db="EMBL/GenBank/DDBJ databases">
        <authorList>
            <consortium name="DOE Joint Genome Institute"/>
            <person name="Kuo A."/>
            <person name="Kohler A."/>
            <person name="Nagy L.G."/>
            <person name="Floudas D."/>
            <person name="Copeland A."/>
            <person name="Barry K.W."/>
            <person name="Cichocki N."/>
            <person name="Veneault-Fourrey C."/>
            <person name="LaButti K."/>
            <person name="Lindquist E.A."/>
            <person name="Lipzen A."/>
            <person name="Lundell T."/>
            <person name="Morin E."/>
            <person name="Murat C."/>
            <person name="Sun H."/>
            <person name="Tunlid A."/>
            <person name="Henrissat B."/>
            <person name="Grigoriev I.V."/>
            <person name="Hibbett D.S."/>
            <person name="Martin F."/>
            <person name="Nordberg H.P."/>
            <person name="Cantor M.N."/>
            <person name="Hua S.X."/>
        </authorList>
    </citation>
    <scope>NUCLEOTIDE SEQUENCE [LARGE SCALE GENOMIC DNA]</scope>
    <source>
        <strain evidence="1 2">Foug A</strain>
    </source>
</reference>
<proteinExistence type="predicted"/>
<accession>A0A0C3EAT1</accession>
<sequence>MPRTAQVKLSPPKDHHRRLVFFPYDLVLSVPAPSSPFQRLPAGLSPAYKYLTLCVHEAALPNTLFEEMILSEEGPLETSPPILKCIQTWKACLDRKRDLVTLLAEVQGELKDCEGDLRAVLGEKKITIYHDAYYYRENFVDDSTNIAKFKKDVSVINFKPFGRIYGRKKAV</sequence>
<name>A0A0C3EAT1_9AGAM</name>
<evidence type="ECO:0000313" key="1">
    <source>
        <dbReference type="EMBL" id="KIM65444.1"/>
    </source>
</evidence>
<dbReference type="InParanoid" id="A0A0C3EAT1"/>
<gene>
    <name evidence="1" type="ORF">SCLCIDRAFT_22647</name>
</gene>
<dbReference type="EMBL" id="KN822022">
    <property type="protein sequence ID" value="KIM65444.1"/>
    <property type="molecule type" value="Genomic_DNA"/>
</dbReference>
<dbReference type="Proteomes" id="UP000053989">
    <property type="component" value="Unassembled WGS sequence"/>
</dbReference>
<protein>
    <submittedName>
        <fullName evidence="1">Uncharacterized protein</fullName>
    </submittedName>
</protein>
<reference evidence="2" key="2">
    <citation type="submission" date="2015-01" db="EMBL/GenBank/DDBJ databases">
        <title>Evolutionary Origins and Diversification of the Mycorrhizal Mutualists.</title>
        <authorList>
            <consortium name="DOE Joint Genome Institute"/>
            <consortium name="Mycorrhizal Genomics Consortium"/>
            <person name="Kohler A."/>
            <person name="Kuo A."/>
            <person name="Nagy L.G."/>
            <person name="Floudas D."/>
            <person name="Copeland A."/>
            <person name="Barry K.W."/>
            <person name="Cichocki N."/>
            <person name="Veneault-Fourrey C."/>
            <person name="LaButti K."/>
            <person name="Lindquist E.A."/>
            <person name="Lipzen A."/>
            <person name="Lundell T."/>
            <person name="Morin E."/>
            <person name="Murat C."/>
            <person name="Riley R."/>
            <person name="Ohm R."/>
            <person name="Sun H."/>
            <person name="Tunlid A."/>
            <person name="Henrissat B."/>
            <person name="Grigoriev I.V."/>
            <person name="Hibbett D.S."/>
            <person name="Martin F."/>
        </authorList>
    </citation>
    <scope>NUCLEOTIDE SEQUENCE [LARGE SCALE GENOMIC DNA]</scope>
    <source>
        <strain evidence="2">Foug A</strain>
    </source>
</reference>